<evidence type="ECO:0000256" key="1">
    <source>
        <dbReference type="SAM" id="MobiDB-lite"/>
    </source>
</evidence>
<feature type="compositionally biased region" description="Basic and acidic residues" evidence="1">
    <location>
        <begin position="112"/>
        <end position="125"/>
    </location>
</feature>
<evidence type="ECO:0000313" key="3">
    <source>
        <dbReference type="Proteomes" id="UP001056436"/>
    </source>
</evidence>
<keyword evidence="3" id="KW-1185">Reference proteome</keyword>
<dbReference type="AlphaFoldDB" id="A0A9Q0B138"/>
<dbReference type="Proteomes" id="UP001056436">
    <property type="component" value="Unassembled WGS sequence"/>
</dbReference>
<name>A0A9Q0B138_9PEZI</name>
<accession>A0A9Q0B138</accession>
<proteinExistence type="predicted"/>
<organism evidence="2 3">
    <name type="scientific">Colletotrichum abscissum</name>
    <dbReference type="NCBI Taxonomy" id="1671311"/>
    <lineage>
        <taxon>Eukaryota</taxon>
        <taxon>Fungi</taxon>
        <taxon>Dikarya</taxon>
        <taxon>Ascomycota</taxon>
        <taxon>Pezizomycotina</taxon>
        <taxon>Sordariomycetes</taxon>
        <taxon>Hypocreomycetidae</taxon>
        <taxon>Glomerellales</taxon>
        <taxon>Glomerellaceae</taxon>
        <taxon>Colletotrichum</taxon>
        <taxon>Colletotrichum acutatum species complex</taxon>
    </lineage>
</organism>
<comment type="caution">
    <text evidence="2">The sequence shown here is derived from an EMBL/GenBank/DDBJ whole genome shotgun (WGS) entry which is preliminary data.</text>
</comment>
<dbReference type="EMBL" id="SDAQ01000081">
    <property type="protein sequence ID" value="KAI3541940.1"/>
    <property type="molecule type" value="Genomic_DNA"/>
</dbReference>
<gene>
    <name evidence="2" type="ORF">CABS02_10620</name>
</gene>
<evidence type="ECO:0000313" key="2">
    <source>
        <dbReference type="EMBL" id="KAI3541940.1"/>
    </source>
</evidence>
<protein>
    <submittedName>
        <fullName evidence="2">Uncharacterized protein</fullName>
    </submittedName>
</protein>
<sequence length="139" mass="14971">MGPGARDGVSLNKPEVCQEGYLFSAVAQWLIAHPEDFADVDTMSSIAKRWNTTMAMTRDILVGKPPGPDPVVAVAGYRNAILIDDEHDVVEIADDMDVDVVSIPSTDNEAPEENRRESAGGRDAVDGGLYKASKSHFVV</sequence>
<dbReference type="OrthoDB" id="5244662at2759"/>
<reference evidence="2" key="1">
    <citation type="submission" date="2019-01" db="EMBL/GenBank/DDBJ databases">
        <title>Colletotrichum abscissum LGMF1257.</title>
        <authorList>
            <person name="Baroncelli R."/>
        </authorList>
    </citation>
    <scope>NUCLEOTIDE SEQUENCE</scope>
    <source>
        <strain evidence="2">Ca142</strain>
    </source>
</reference>
<feature type="region of interest" description="Disordered" evidence="1">
    <location>
        <begin position="103"/>
        <end position="139"/>
    </location>
</feature>